<comment type="subcellular location">
    <subcellularLocation>
        <location evidence="1 11">Cell membrane</location>
        <topology evidence="1 11">Multi-pass membrane protein</topology>
    </subcellularLocation>
</comment>
<dbReference type="InterPro" id="IPR000276">
    <property type="entry name" value="GPCR_Rhodpsn"/>
</dbReference>
<dbReference type="GO" id="GO:0004930">
    <property type="term" value="F:G protein-coupled receptor activity"/>
    <property type="evidence" value="ECO:0007669"/>
    <property type="project" value="UniProtKB-KW"/>
</dbReference>
<evidence type="ECO:0000256" key="9">
    <source>
        <dbReference type="ARBA" id="ARBA00023224"/>
    </source>
</evidence>
<dbReference type="SUPFAM" id="SSF81321">
    <property type="entry name" value="Family A G protein-coupled receptor-like"/>
    <property type="match status" value="1"/>
</dbReference>
<feature type="transmembrane region" description="Helical" evidence="11">
    <location>
        <begin position="98"/>
        <end position="116"/>
    </location>
</feature>
<keyword evidence="7 11" id="KW-0472">Membrane</keyword>
<evidence type="ECO:0000256" key="8">
    <source>
        <dbReference type="ARBA" id="ARBA00023170"/>
    </source>
</evidence>
<keyword evidence="2 11" id="KW-0716">Sensory transduction</keyword>
<dbReference type="InterPro" id="IPR017452">
    <property type="entry name" value="GPCR_Rhodpsn_7TM"/>
</dbReference>
<name>A0A1S3G8T7_DIPOR</name>
<evidence type="ECO:0000256" key="6">
    <source>
        <dbReference type="ARBA" id="ARBA00023040"/>
    </source>
</evidence>
<sequence>MEVGNRTVLTEFILLGFSANPQMQLILFGLFLLLYLATMCGNMTLVVLILIDSRLHTPMYFFIGNLSFLDFWYTSVYSLRILFTCLSKDKRLSIPGCAAQFFFSCMAVYTECYLLTSMSYDRYVAICSPLLYSAKMSSSLCSGLVIGSYIGGILNGIAHTTNTFRMSFCGDNTIDHFFCDVLPLIKKVCTDTRAYVKIIAILDAITVTSCLLPILISYLNILVAILRIRSASGRRKAFSTFASHLVSVTFFFGSLLFMYSNPGSTTHPESNKVGSLFYTLINPLLNPVIYSMRNKDVKEAFKKAIQTIRPQS</sequence>
<keyword evidence="5 11" id="KW-1133">Transmembrane helix</keyword>
<organism evidence="13 14">
    <name type="scientific">Dipodomys ordii</name>
    <name type="common">Ord's kangaroo rat</name>
    <dbReference type="NCBI Taxonomy" id="10020"/>
    <lineage>
        <taxon>Eukaryota</taxon>
        <taxon>Metazoa</taxon>
        <taxon>Chordata</taxon>
        <taxon>Craniata</taxon>
        <taxon>Vertebrata</taxon>
        <taxon>Euteleostomi</taxon>
        <taxon>Mammalia</taxon>
        <taxon>Eutheria</taxon>
        <taxon>Euarchontoglires</taxon>
        <taxon>Glires</taxon>
        <taxon>Rodentia</taxon>
        <taxon>Castorimorpha</taxon>
        <taxon>Heteromyidae</taxon>
        <taxon>Dipodomyinae</taxon>
        <taxon>Dipodomys</taxon>
    </lineage>
</organism>
<dbReference type="RefSeq" id="XP_012884664.1">
    <property type="nucleotide sequence ID" value="XM_013029210.1"/>
</dbReference>
<dbReference type="GeneID" id="105995496"/>
<dbReference type="PRINTS" id="PR00245">
    <property type="entry name" value="OLFACTORYR"/>
</dbReference>
<proteinExistence type="inferred from homology"/>
<feature type="transmembrane region" description="Helical" evidence="11">
    <location>
        <begin position="238"/>
        <end position="261"/>
    </location>
</feature>
<keyword evidence="4 11" id="KW-0552">Olfaction</keyword>
<feature type="transmembrane region" description="Helical" evidence="11">
    <location>
        <begin position="25"/>
        <end position="51"/>
    </location>
</feature>
<dbReference type="Gene3D" id="1.20.1070.10">
    <property type="entry name" value="Rhodopsin 7-helix transmembrane proteins"/>
    <property type="match status" value="1"/>
</dbReference>
<dbReference type="AlphaFoldDB" id="A0A1S3G8T7"/>
<feature type="transmembrane region" description="Helical" evidence="11">
    <location>
        <begin position="137"/>
        <end position="158"/>
    </location>
</feature>
<gene>
    <name evidence="14" type="primary">LOC105995496</name>
</gene>
<dbReference type="OrthoDB" id="10286111at2759"/>
<dbReference type="GO" id="GO:0005886">
    <property type="term" value="C:plasma membrane"/>
    <property type="evidence" value="ECO:0007669"/>
    <property type="project" value="UniProtKB-SubCell"/>
</dbReference>
<dbReference type="FunFam" id="1.20.1070.10:FF:000003">
    <property type="entry name" value="Olfactory receptor"/>
    <property type="match status" value="1"/>
</dbReference>
<evidence type="ECO:0000256" key="5">
    <source>
        <dbReference type="ARBA" id="ARBA00022989"/>
    </source>
</evidence>
<dbReference type="PROSITE" id="PS50262">
    <property type="entry name" value="G_PROTEIN_RECEP_F1_2"/>
    <property type="match status" value="1"/>
</dbReference>
<evidence type="ECO:0000313" key="14">
    <source>
        <dbReference type="RefSeq" id="XP_012884664.1"/>
    </source>
</evidence>
<dbReference type="KEGG" id="dord:105995496"/>
<dbReference type="InParanoid" id="A0A1S3G8T7"/>
<protein>
    <recommendedName>
        <fullName evidence="11">Olfactory receptor</fullName>
    </recommendedName>
</protein>
<evidence type="ECO:0000256" key="2">
    <source>
        <dbReference type="ARBA" id="ARBA00022606"/>
    </source>
</evidence>
<evidence type="ECO:0000256" key="11">
    <source>
        <dbReference type="RuleBase" id="RU363047"/>
    </source>
</evidence>
<evidence type="ECO:0000256" key="4">
    <source>
        <dbReference type="ARBA" id="ARBA00022725"/>
    </source>
</evidence>
<dbReference type="PANTHER" id="PTHR48018">
    <property type="entry name" value="OLFACTORY RECEPTOR"/>
    <property type="match status" value="1"/>
</dbReference>
<accession>A0A1S3G8T7</accession>
<feature type="transmembrane region" description="Helical" evidence="11">
    <location>
        <begin position="198"/>
        <end position="226"/>
    </location>
</feature>
<evidence type="ECO:0000313" key="13">
    <source>
        <dbReference type="Proteomes" id="UP000081671"/>
    </source>
</evidence>
<evidence type="ECO:0000259" key="12">
    <source>
        <dbReference type="PROSITE" id="PS50262"/>
    </source>
</evidence>
<keyword evidence="13" id="KW-1185">Reference proteome</keyword>
<comment type="similarity">
    <text evidence="10">Belongs to the G-protein coupled receptor 1 family.</text>
</comment>
<evidence type="ECO:0000256" key="7">
    <source>
        <dbReference type="ARBA" id="ARBA00023136"/>
    </source>
</evidence>
<keyword evidence="9 10" id="KW-0807">Transducer</keyword>
<dbReference type="Pfam" id="PF13853">
    <property type="entry name" value="7tm_4"/>
    <property type="match status" value="1"/>
</dbReference>
<feature type="transmembrane region" description="Helical" evidence="11">
    <location>
        <begin position="273"/>
        <end position="292"/>
    </location>
</feature>
<keyword evidence="11" id="KW-1003">Cell membrane</keyword>
<evidence type="ECO:0000256" key="10">
    <source>
        <dbReference type="RuleBase" id="RU000688"/>
    </source>
</evidence>
<keyword evidence="3 10" id="KW-0812">Transmembrane</keyword>
<reference evidence="14" key="1">
    <citation type="submission" date="2025-08" db="UniProtKB">
        <authorList>
            <consortium name="RefSeq"/>
        </authorList>
    </citation>
    <scope>IDENTIFICATION</scope>
    <source>
        <tissue evidence="14">Kidney</tissue>
    </source>
</reference>
<dbReference type="GO" id="GO:0004984">
    <property type="term" value="F:olfactory receptor activity"/>
    <property type="evidence" value="ECO:0007669"/>
    <property type="project" value="InterPro"/>
</dbReference>
<dbReference type="PROSITE" id="PS00237">
    <property type="entry name" value="G_PROTEIN_RECEP_F1_1"/>
    <property type="match status" value="1"/>
</dbReference>
<keyword evidence="8 10" id="KW-0675">Receptor</keyword>
<dbReference type="PRINTS" id="PR00237">
    <property type="entry name" value="GPCRRHODOPSN"/>
</dbReference>
<keyword evidence="6 10" id="KW-0297">G-protein coupled receptor</keyword>
<dbReference type="Proteomes" id="UP000081671">
    <property type="component" value="Unplaced"/>
</dbReference>
<dbReference type="InterPro" id="IPR000725">
    <property type="entry name" value="Olfact_rcpt"/>
</dbReference>
<evidence type="ECO:0000256" key="3">
    <source>
        <dbReference type="ARBA" id="ARBA00022692"/>
    </source>
</evidence>
<feature type="domain" description="G-protein coupled receptors family 1 profile" evidence="12">
    <location>
        <begin position="41"/>
        <end position="290"/>
    </location>
</feature>
<feature type="transmembrane region" description="Helical" evidence="11">
    <location>
        <begin position="58"/>
        <end position="78"/>
    </location>
</feature>
<evidence type="ECO:0000256" key="1">
    <source>
        <dbReference type="ARBA" id="ARBA00004651"/>
    </source>
</evidence>